<dbReference type="PANTHER" id="PTHR21262">
    <property type="entry name" value="GUANOSINE-3',5'-BIS DIPHOSPHATE 3'-PYROPHOSPHOHYDROLASE"/>
    <property type="match status" value="1"/>
</dbReference>
<dbReference type="Gene3D" id="3.30.70.260">
    <property type="match status" value="1"/>
</dbReference>
<dbReference type="InterPro" id="IPR043519">
    <property type="entry name" value="NT_sf"/>
</dbReference>
<feature type="domain" description="TGS" evidence="4">
    <location>
        <begin position="407"/>
        <end position="469"/>
    </location>
</feature>
<dbReference type="PROSITE" id="PS51671">
    <property type="entry name" value="ACT"/>
    <property type="match status" value="1"/>
</dbReference>
<dbReference type="Gene3D" id="3.30.460.10">
    <property type="entry name" value="Beta Polymerase, domain 2"/>
    <property type="match status" value="1"/>
</dbReference>
<dbReference type="Gene3D" id="1.10.3210.10">
    <property type="entry name" value="Hypothetical protein af1432"/>
    <property type="match status" value="1"/>
</dbReference>
<dbReference type="InterPro" id="IPR007685">
    <property type="entry name" value="RelA_SpoT"/>
</dbReference>
<dbReference type="InterPro" id="IPR045600">
    <property type="entry name" value="RelA/SpoT_AH_RIS"/>
</dbReference>
<gene>
    <name evidence="5" type="ORF">K8V47_00095</name>
</gene>
<dbReference type="CDD" id="cd01668">
    <property type="entry name" value="TGS_RSH"/>
    <property type="match status" value="1"/>
</dbReference>
<proteinExistence type="inferred from homology"/>
<dbReference type="CDD" id="cd04876">
    <property type="entry name" value="ACT_RelA-SpoT"/>
    <property type="match status" value="1"/>
</dbReference>
<dbReference type="Pfam" id="PF13291">
    <property type="entry name" value="ACT_4"/>
    <property type="match status" value="1"/>
</dbReference>
<dbReference type="InterPro" id="IPR002912">
    <property type="entry name" value="ACT_dom"/>
</dbReference>
<dbReference type="PANTHER" id="PTHR21262:SF31">
    <property type="entry name" value="GTP PYROPHOSPHOKINASE"/>
    <property type="match status" value="1"/>
</dbReference>
<dbReference type="SUPFAM" id="SSF81301">
    <property type="entry name" value="Nucleotidyltransferase"/>
    <property type="match status" value="1"/>
</dbReference>
<dbReference type="InterPro" id="IPR012676">
    <property type="entry name" value="TGS-like"/>
</dbReference>
<dbReference type="Proteomes" id="UP000711407">
    <property type="component" value="Unassembled WGS sequence"/>
</dbReference>
<dbReference type="CDD" id="cd05399">
    <property type="entry name" value="NT_Rel-Spo_like"/>
    <property type="match status" value="1"/>
</dbReference>
<sequence length="746" mass="84307">MQKTGNDLANTFTPDEHRQLTRLYRQLLRHTASVAAPDDASRLRHLISRLVDETEIKRTSFGFHPIIRNLTTALSLCEEISPDRNMIVAMVLFTLRQQTDGFDADIASEWGDDVANLVDGLVKVTSLYGNRAAVASDNFRNLLLTFARDIRVIIIMIVDRFELMKAINHHPNDRMVQEMAFESLYLYAPLAHRLGLYAIKGQLEDMSLKYTNRATFTEIARKLKETKKVRDEYIAAFIDPLKRQLEATGFDFEIKGRTKSIYSIWNKIKRQHHDIDEIYDLFAIRIIIDTPRDKEIPDCWNAYALVTQMYQPNPSRLKDWLSVPKSNGYESLHITVKGPQNRWVEVQIRTRRMDLIAEKGLAAHWKYKGGKSEAELDSWMNNIRDILESGESGPMGLMKNIYMNLYDKEVFAFTPKGDIHRLPEGATVLDFAFSVHSRLGCLCTGAKVNGKVCKINYRLTSGDIVEILTSPNQTPKQDWLNIAVTGKALSKIRQTLKEAANSSAELAKEMLQRRFKNRKLELEEPALMRTIKRLGYKTVTEFYSAIAAEKLDVDKVISEYDATVRKSEASAETRSAGEFVLDSKSSDDSTDSHVRSDILIIGGTNLKGINYKLAKCCNPIYGDNVTGFISSEGVVKVHRSDCQNAVHLAERYPYRIITTQWAGEGSGAQFGATIRVIGHDDIGIVTNITSLISKEKGVLLRNISIDANDGLFQGYLVVGVNDTRTLNNLIKKIKTVKGVKDVQRNN</sequence>
<dbReference type="Pfam" id="PF02824">
    <property type="entry name" value="TGS"/>
    <property type="match status" value="1"/>
</dbReference>
<dbReference type="InterPro" id="IPR004095">
    <property type="entry name" value="TGS"/>
</dbReference>
<dbReference type="InterPro" id="IPR033655">
    <property type="entry name" value="TGS_RelA/SpoT"/>
</dbReference>
<dbReference type="GO" id="GO:0003723">
    <property type="term" value="F:RNA binding"/>
    <property type="evidence" value="ECO:0007669"/>
    <property type="project" value="UniProtKB-KW"/>
</dbReference>
<dbReference type="PROSITE" id="PS51880">
    <property type="entry name" value="TGS"/>
    <property type="match status" value="1"/>
</dbReference>
<comment type="function">
    <text evidence="2">In eubacteria ppGpp (guanosine 3'-diphosphate 5'-diphosphate) is a mediator of the stringent response that coordinates a variety of cellular activities in response to changes in nutritional abundance.</text>
</comment>
<evidence type="ECO:0000313" key="5">
    <source>
        <dbReference type="EMBL" id="HJE38155.1"/>
    </source>
</evidence>
<dbReference type="Pfam" id="PF13328">
    <property type="entry name" value="HD_4"/>
    <property type="match status" value="1"/>
</dbReference>
<reference evidence="5" key="1">
    <citation type="journal article" date="2021" name="PeerJ">
        <title>Extensive microbial diversity within the chicken gut microbiome revealed by metagenomics and culture.</title>
        <authorList>
            <person name="Gilroy R."/>
            <person name="Ravi A."/>
            <person name="Getino M."/>
            <person name="Pursley I."/>
            <person name="Horton D.L."/>
            <person name="Alikhan N.F."/>
            <person name="Baker D."/>
            <person name="Gharbi K."/>
            <person name="Hall N."/>
            <person name="Watson M."/>
            <person name="Adriaenssens E.M."/>
            <person name="Foster-Nyarko E."/>
            <person name="Jarju S."/>
            <person name="Secka A."/>
            <person name="Antonio M."/>
            <person name="Oren A."/>
            <person name="Chaudhuri R.R."/>
            <person name="La Ragione R."/>
            <person name="Hildebrand F."/>
            <person name="Pallen M.J."/>
        </authorList>
    </citation>
    <scope>NUCLEOTIDE SEQUENCE</scope>
    <source>
        <strain evidence="5">4100</strain>
    </source>
</reference>
<dbReference type="InterPro" id="IPR004811">
    <property type="entry name" value="RelA/Spo_fam"/>
</dbReference>
<name>A0A921JGU9_9BACT</name>
<dbReference type="Gene3D" id="3.10.20.30">
    <property type="match status" value="1"/>
</dbReference>
<feature type="domain" description="ACT" evidence="3">
    <location>
        <begin position="673"/>
        <end position="746"/>
    </location>
</feature>
<evidence type="ECO:0000256" key="2">
    <source>
        <dbReference type="RuleBase" id="RU003847"/>
    </source>
</evidence>
<keyword evidence="1" id="KW-0694">RNA-binding</keyword>
<dbReference type="SUPFAM" id="SSF81271">
    <property type="entry name" value="TGS-like"/>
    <property type="match status" value="1"/>
</dbReference>
<dbReference type="AlphaFoldDB" id="A0A921JGU9"/>
<evidence type="ECO:0000259" key="4">
    <source>
        <dbReference type="PROSITE" id="PS51880"/>
    </source>
</evidence>
<evidence type="ECO:0000313" key="6">
    <source>
        <dbReference type="Proteomes" id="UP000711407"/>
    </source>
</evidence>
<dbReference type="PROSITE" id="PS50889">
    <property type="entry name" value="S4"/>
    <property type="match status" value="1"/>
</dbReference>
<protein>
    <submittedName>
        <fullName evidence="5">RelA/SpoT family protein</fullName>
    </submittedName>
</protein>
<accession>A0A921JGU9</accession>
<dbReference type="SMART" id="SM00954">
    <property type="entry name" value="RelA_SpoT"/>
    <property type="match status" value="1"/>
</dbReference>
<reference evidence="5" key="2">
    <citation type="submission" date="2021-09" db="EMBL/GenBank/DDBJ databases">
        <authorList>
            <person name="Gilroy R."/>
        </authorList>
    </citation>
    <scope>NUCLEOTIDE SEQUENCE</scope>
    <source>
        <strain evidence="5">4100</strain>
    </source>
</reference>
<dbReference type="Pfam" id="PF04607">
    <property type="entry name" value="RelA_SpoT"/>
    <property type="match status" value="1"/>
</dbReference>
<dbReference type="SUPFAM" id="SSF109604">
    <property type="entry name" value="HD-domain/PDEase-like"/>
    <property type="match status" value="1"/>
</dbReference>
<comment type="similarity">
    <text evidence="2">Belongs to the relA/spoT family.</text>
</comment>
<dbReference type="NCBIfam" id="TIGR00691">
    <property type="entry name" value="spoT_relA"/>
    <property type="match status" value="1"/>
</dbReference>
<organism evidence="5 6">
    <name type="scientific">Candidatus Amulumruptor caecigallinarius</name>
    <dbReference type="NCBI Taxonomy" id="2109911"/>
    <lineage>
        <taxon>Bacteria</taxon>
        <taxon>Pseudomonadati</taxon>
        <taxon>Bacteroidota</taxon>
        <taxon>Bacteroidia</taxon>
        <taxon>Bacteroidales</taxon>
        <taxon>Muribaculaceae</taxon>
        <taxon>Candidatus Amulumruptor</taxon>
    </lineage>
</organism>
<dbReference type="SUPFAM" id="SSF55021">
    <property type="entry name" value="ACT-like"/>
    <property type="match status" value="1"/>
</dbReference>
<dbReference type="InterPro" id="IPR045865">
    <property type="entry name" value="ACT-like_dom_sf"/>
</dbReference>
<dbReference type="GO" id="GO:0005886">
    <property type="term" value="C:plasma membrane"/>
    <property type="evidence" value="ECO:0007669"/>
    <property type="project" value="TreeGrafter"/>
</dbReference>
<dbReference type="GO" id="GO:0015969">
    <property type="term" value="P:guanosine tetraphosphate metabolic process"/>
    <property type="evidence" value="ECO:0007669"/>
    <property type="project" value="InterPro"/>
</dbReference>
<dbReference type="InterPro" id="IPR012675">
    <property type="entry name" value="Beta-grasp_dom_sf"/>
</dbReference>
<evidence type="ECO:0000259" key="3">
    <source>
        <dbReference type="PROSITE" id="PS51671"/>
    </source>
</evidence>
<evidence type="ECO:0000256" key="1">
    <source>
        <dbReference type="PROSITE-ProRule" id="PRU00182"/>
    </source>
</evidence>
<comment type="caution">
    <text evidence="5">The sequence shown here is derived from an EMBL/GenBank/DDBJ whole genome shotgun (WGS) entry which is preliminary data.</text>
</comment>
<dbReference type="FunFam" id="3.10.20.30:FF:000002">
    <property type="entry name" value="GTP pyrophosphokinase (RelA/SpoT)"/>
    <property type="match status" value="1"/>
</dbReference>
<dbReference type="EMBL" id="DYXT01000002">
    <property type="protein sequence ID" value="HJE38155.1"/>
    <property type="molecule type" value="Genomic_DNA"/>
</dbReference>
<dbReference type="Pfam" id="PF19296">
    <property type="entry name" value="RelA_AH_RIS"/>
    <property type="match status" value="1"/>
</dbReference>